<proteinExistence type="predicted"/>
<evidence type="ECO:0000313" key="2">
    <source>
        <dbReference type="Proteomes" id="UP000548476"/>
    </source>
</evidence>
<comment type="caution">
    <text evidence="1">The sequence shown here is derived from an EMBL/GenBank/DDBJ whole genome shotgun (WGS) entry which is preliminary data.</text>
</comment>
<dbReference type="RefSeq" id="WP_184790108.1">
    <property type="nucleotide sequence ID" value="NZ_BONT01000081.1"/>
</dbReference>
<sequence length="126" mass="14330">MDAVTAILDDHRLLEELAERLSDAHGSTRARLAAELEIRFRVHDAAEKTCVHPVLDSAELAAEQPKAAWDFTEHVRRHIAVEERAILPVLLRAVSPDRLRELGQDFETWRVELLDRAGLHWSVQAI</sequence>
<name>A0A841FR17_9ACTN</name>
<protein>
    <submittedName>
        <fullName evidence="1">Hemerythrin-like domain-containing protein</fullName>
    </submittedName>
</protein>
<dbReference type="EMBL" id="JACHGT010000012">
    <property type="protein sequence ID" value="MBB6037273.1"/>
    <property type="molecule type" value="Genomic_DNA"/>
</dbReference>
<evidence type="ECO:0000313" key="1">
    <source>
        <dbReference type="EMBL" id="MBB6037273.1"/>
    </source>
</evidence>
<dbReference type="Gene3D" id="1.20.120.520">
    <property type="entry name" value="nmb1532 protein domain like"/>
    <property type="match status" value="1"/>
</dbReference>
<reference evidence="1 2" key="1">
    <citation type="submission" date="2020-08" db="EMBL/GenBank/DDBJ databases">
        <title>Genomic Encyclopedia of Type Strains, Phase IV (KMG-IV): sequencing the most valuable type-strain genomes for metagenomic binning, comparative biology and taxonomic classification.</title>
        <authorList>
            <person name="Goeker M."/>
        </authorList>
    </citation>
    <scope>NUCLEOTIDE SEQUENCE [LARGE SCALE GENOMIC DNA]</scope>
    <source>
        <strain evidence="1 2">YIM 65646</strain>
    </source>
</reference>
<organism evidence="1 2">
    <name type="scientific">Phytomonospora endophytica</name>
    <dbReference type="NCBI Taxonomy" id="714109"/>
    <lineage>
        <taxon>Bacteria</taxon>
        <taxon>Bacillati</taxon>
        <taxon>Actinomycetota</taxon>
        <taxon>Actinomycetes</taxon>
        <taxon>Micromonosporales</taxon>
        <taxon>Micromonosporaceae</taxon>
        <taxon>Phytomonospora</taxon>
    </lineage>
</organism>
<accession>A0A841FR17</accession>
<gene>
    <name evidence="1" type="ORF">HNR73_005149</name>
</gene>
<dbReference type="AlphaFoldDB" id="A0A841FR17"/>
<dbReference type="Proteomes" id="UP000548476">
    <property type="component" value="Unassembled WGS sequence"/>
</dbReference>
<keyword evidence="2" id="KW-1185">Reference proteome</keyword>